<organism evidence="3 4">
    <name type="scientific">Coptotermes formosanus</name>
    <name type="common">Formosan subterranean termite</name>
    <dbReference type="NCBI Taxonomy" id="36987"/>
    <lineage>
        <taxon>Eukaryota</taxon>
        <taxon>Metazoa</taxon>
        <taxon>Ecdysozoa</taxon>
        <taxon>Arthropoda</taxon>
        <taxon>Hexapoda</taxon>
        <taxon>Insecta</taxon>
        <taxon>Pterygota</taxon>
        <taxon>Neoptera</taxon>
        <taxon>Polyneoptera</taxon>
        <taxon>Dictyoptera</taxon>
        <taxon>Blattodea</taxon>
        <taxon>Blattoidea</taxon>
        <taxon>Termitoidae</taxon>
        <taxon>Rhinotermitidae</taxon>
        <taxon>Coptotermes</taxon>
    </lineage>
</organism>
<evidence type="ECO:0000313" key="4">
    <source>
        <dbReference type="Proteomes" id="UP000502823"/>
    </source>
</evidence>
<dbReference type="CDD" id="cd17682">
    <property type="entry name" value="RUN_RUFY4_like"/>
    <property type="match status" value="1"/>
</dbReference>
<evidence type="ECO:0000259" key="2">
    <source>
        <dbReference type="PROSITE" id="PS50826"/>
    </source>
</evidence>
<dbReference type="PROSITE" id="PS50826">
    <property type="entry name" value="RUN"/>
    <property type="match status" value="1"/>
</dbReference>
<comment type="caution">
    <text evidence="3">The sequence shown here is derived from an EMBL/GenBank/DDBJ whole genome shotgun (WGS) entry which is preliminary data.</text>
</comment>
<dbReference type="Proteomes" id="UP000502823">
    <property type="component" value="Unassembled WGS sequence"/>
</dbReference>
<sequence length="522" mass="58146">MSVSDPLLRELKARQIQCETFDTYTLIQNVVTVVEGSFRCAWQGCLLKLVQTSGSSEITDDNAELQHFCQNLERVFQKGLLRNTSLGFAKVSESWYWLEQSASQRSGVAFNYVSSVNSVKISQKVVTSTGKLRLLIRTCLVNRCLHVPVEILVRNRQPTSIYDENLSILGDEILGEIFLSVLLQCSRLQFKLCLNNASFLDDTWLLPQYMKLEFVPCKVLGICACFVGGRAVIVGLKSDSVAAEDDKIEVGDVLDELNGIHITASKRGNLSSIMRKGSGQPVVVNIIKAHLPVTGDLFPSVIGLLRQAQIDPDELRLQYNDRRKQAPRDVSQKMKRVPPAARPGFDVTYVGSIDTGKYGDVKQIDDAMKLILLNSNVGSHHPALFEIQEIGIKVTESSTGKVLLKYSYMEISSCGRSSNIPNHFSFIAGDASCNIAKTFTCFAFHCSSEEHIYTMLQSIDGEIVSVWVLSEICLNKPYLEYDMKEKTWNCEMNLQEQDITAILNMLLVCDIREGITQVVGGS</sequence>
<feature type="domain" description="RUN" evidence="2">
    <location>
        <begin position="59"/>
        <end position="197"/>
    </location>
</feature>
<dbReference type="OrthoDB" id="9044749at2759"/>
<dbReference type="InterPro" id="IPR004012">
    <property type="entry name" value="Run_dom"/>
</dbReference>
<gene>
    <name evidence="3" type="ORF">Cfor_06368</name>
</gene>
<name>A0A6L2PK25_COPFO</name>
<dbReference type="SUPFAM" id="SSF140741">
    <property type="entry name" value="RUN domain-like"/>
    <property type="match status" value="1"/>
</dbReference>
<dbReference type="InParanoid" id="A0A6L2PK25"/>
<dbReference type="PANTHER" id="PTHR46753:SF3">
    <property type="entry name" value="PDZ DOMAIN-CONTAINING PROTEIN"/>
    <property type="match status" value="1"/>
</dbReference>
<evidence type="ECO:0000313" key="3">
    <source>
        <dbReference type="EMBL" id="GFG32893.1"/>
    </source>
</evidence>
<evidence type="ECO:0000259" key="1">
    <source>
        <dbReference type="PROSITE" id="PS01179"/>
    </source>
</evidence>
<evidence type="ECO:0008006" key="5">
    <source>
        <dbReference type="Google" id="ProtNLM"/>
    </source>
</evidence>
<feature type="domain" description="PID" evidence="1">
    <location>
        <begin position="345"/>
        <end position="446"/>
    </location>
</feature>
<accession>A0A6L2PK25</accession>
<dbReference type="Pfam" id="PF02759">
    <property type="entry name" value="RUN"/>
    <property type="match status" value="1"/>
</dbReference>
<dbReference type="EMBL" id="BLKM01000389">
    <property type="protein sequence ID" value="GFG32893.1"/>
    <property type="molecule type" value="Genomic_DNA"/>
</dbReference>
<dbReference type="Gene3D" id="2.30.29.30">
    <property type="entry name" value="Pleckstrin-homology domain (PH domain)/Phosphotyrosine-binding domain (PTB)"/>
    <property type="match status" value="1"/>
</dbReference>
<dbReference type="InterPro" id="IPR011993">
    <property type="entry name" value="PH-like_dom_sf"/>
</dbReference>
<dbReference type="PANTHER" id="PTHR46753">
    <property type="entry name" value="FYVE AND COILED-COIL DOMAIN-CONTAINING PROTEIN 1"/>
    <property type="match status" value="1"/>
</dbReference>
<reference evidence="4" key="1">
    <citation type="submission" date="2020-01" db="EMBL/GenBank/DDBJ databases">
        <title>Draft genome sequence of the Termite Coptotermes fromosanus.</title>
        <authorList>
            <person name="Itakura S."/>
            <person name="Yosikawa Y."/>
            <person name="Umezawa K."/>
        </authorList>
    </citation>
    <scope>NUCLEOTIDE SEQUENCE [LARGE SCALE GENOMIC DNA]</scope>
</reference>
<dbReference type="AlphaFoldDB" id="A0A6L2PK25"/>
<dbReference type="InterPro" id="IPR006020">
    <property type="entry name" value="PTB/PI_dom"/>
</dbReference>
<dbReference type="InterPro" id="IPR036034">
    <property type="entry name" value="PDZ_sf"/>
</dbReference>
<dbReference type="Gene3D" id="1.20.58.900">
    <property type="match status" value="1"/>
</dbReference>
<protein>
    <recommendedName>
        <fullName evidence="5">RUN domain-containing protein</fullName>
    </recommendedName>
</protein>
<dbReference type="PROSITE" id="PS01179">
    <property type="entry name" value="PID"/>
    <property type="match status" value="1"/>
</dbReference>
<dbReference type="InterPro" id="IPR037213">
    <property type="entry name" value="Run_dom_sf"/>
</dbReference>
<keyword evidence="4" id="KW-1185">Reference proteome</keyword>
<dbReference type="SUPFAM" id="SSF50729">
    <property type="entry name" value="PH domain-like"/>
    <property type="match status" value="1"/>
</dbReference>
<proteinExistence type="predicted"/>
<dbReference type="SUPFAM" id="SSF50156">
    <property type="entry name" value="PDZ domain-like"/>
    <property type="match status" value="1"/>
</dbReference>